<sequence>MNNSFAIRLALLSAIGFASSVLLPRVGFAQGALLPGTEVPLPDCAGWMRHAEQAVTLDSNAAYLYVEGLPTHPAGGHFRFRYEFPRARHISWQNYDLAGRWTALLADTEIVPDVGSVNPFRPDVPYASGQVSYTIDVLDVPPAERPLSGSTNILYGGYMPDGTPIDYNSVLYRIYVPDPGTDVLGGVPWPQFFFVVDDPAQTSLETIDNMCNSMKRLQKVESRRAVLLTDRLLKPSAKVAKLRPVNAGDTDAVVYEATSPGQESNAIGREGGSGYYINVQTGYVAMSLTPASGIVIAAKFRSPTVPDTEAGQEISGSEDLRYWSICMQQKSVLLFTTSCLHDTQIKIDDDGYVRMAFSYPEDKPVIGGQPYGNWLALTDIQPIAILRQTQPRSDFSESLFYYTGARDDTSAIAAHMGDYFPVVKSCSKVEFESNRCGL</sequence>
<evidence type="ECO:0000313" key="1">
    <source>
        <dbReference type="EMBL" id="QJD28509.1"/>
    </source>
</evidence>
<name>A0A858Q3V2_9GAMM</name>
<dbReference type="AlphaFoldDB" id="A0A858Q3V2"/>
<gene>
    <name evidence="1" type="ORF">GNH96_00010</name>
</gene>
<keyword evidence="2" id="KW-1185">Reference proteome</keyword>
<dbReference type="RefSeq" id="WP_169601131.1">
    <property type="nucleotide sequence ID" value="NZ_CP046565.1"/>
</dbReference>
<reference evidence="2" key="1">
    <citation type="submission" date="2019-12" db="EMBL/GenBank/DDBJ databases">
        <authorList>
            <person name="Awala S.I."/>
            <person name="Rhee S.K."/>
        </authorList>
    </citation>
    <scope>NUCLEOTIDE SEQUENCE [LARGE SCALE GENOMIC DNA]</scope>
    <source>
        <strain evidence="2">IM1</strain>
    </source>
</reference>
<dbReference type="EMBL" id="CP046565">
    <property type="protein sequence ID" value="QJD28509.1"/>
    <property type="molecule type" value="Genomic_DNA"/>
</dbReference>
<accession>A0A858Q3V2</accession>
<organism evidence="1 2">
    <name type="scientific">Methylococcus geothermalis</name>
    <dbReference type="NCBI Taxonomy" id="2681310"/>
    <lineage>
        <taxon>Bacteria</taxon>
        <taxon>Pseudomonadati</taxon>
        <taxon>Pseudomonadota</taxon>
        <taxon>Gammaproteobacteria</taxon>
        <taxon>Methylococcales</taxon>
        <taxon>Methylococcaceae</taxon>
        <taxon>Methylococcus</taxon>
    </lineage>
</organism>
<dbReference type="KEGG" id="metu:GNH96_00010"/>
<protein>
    <submittedName>
        <fullName evidence="1">Uncharacterized protein</fullName>
    </submittedName>
</protein>
<dbReference type="Proteomes" id="UP000503004">
    <property type="component" value="Chromosome"/>
</dbReference>
<evidence type="ECO:0000313" key="2">
    <source>
        <dbReference type="Proteomes" id="UP000503004"/>
    </source>
</evidence>
<proteinExistence type="predicted"/>